<comment type="caution">
    <text evidence="1">The sequence shown here is derived from an EMBL/GenBank/DDBJ whole genome shotgun (WGS) entry which is preliminary data.</text>
</comment>
<evidence type="ECO:0000313" key="1">
    <source>
        <dbReference type="EMBL" id="TDH69625.1"/>
    </source>
</evidence>
<sequence length="170" mass="19629">MVRVTSCRFLRLSCTEPDHSLFQRYYARSNRERGIKLLRCFPHCCPEHVQRCYCGTSIHVEVVFAENLTPCDRNGLLVCARFEPSRVVALWPSTKVDASENNISYDNERKLVPGEIMTLPASLLAEGKRKFHHTVWIRADKEGEAKSRTLPEVSNCAYRIETSKLHIKQY</sequence>
<keyword evidence="2" id="KW-1185">Reference proteome</keyword>
<gene>
    <name evidence="1" type="ORF">CCR75_009121</name>
</gene>
<dbReference type="EMBL" id="SHOA02000005">
    <property type="protein sequence ID" value="TDH69625.1"/>
    <property type="molecule type" value="Genomic_DNA"/>
</dbReference>
<evidence type="ECO:0000313" key="2">
    <source>
        <dbReference type="Proteomes" id="UP000294530"/>
    </source>
</evidence>
<dbReference type="KEGG" id="blac:94352837"/>
<organism evidence="1 2">
    <name type="scientific">Bremia lactucae</name>
    <name type="common">Lettuce downy mildew</name>
    <dbReference type="NCBI Taxonomy" id="4779"/>
    <lineage>
        <taxon>Eukaryota</taxon>
        <taxon>Sar</taxon>
        <taxon>Stramenopiles</taxon>
        <taxon>Oomycota</taxon>
        <taxon>Peronosporomycetes</taxon>
        <taxon>Peronosporales</taxon>
        <taxon>Peronosporaceae</taxon>
        <taxon>Bremia</taxon>
    </lineage>
</organism>
<dbReference type="Proteomes" id="UP000294530">
    <property type="component" value="Unassembled WGS sequence"/>
</dbReference>
<name>A0A976FN09_BRELC</name>
<dbReference type="AlphaFoldDB" id="A0A976FN09"/>
<dbReference type="GeneID" id="94352837"/>
<reference evidence="1 2" key="1">
    <citation type="journal article" date="2021" name="Genome Biol.">
        <title>AFLAP: assembly-free linkage analysis pipeline using k-mers from genome sequencing data.</title>
        <authorList>
            <person name="Fletcher K."/>
            <person name="Zhang L."/>
            <person name="Gil J."/>
            <person name="Han R."/>
            <person name="Cavanaugh K."/>
            <person name="Michelmore R."/>
        </authorList>
    </citation>
    <scope>NUCLEOTIDE SEQUENCE [LARGE SCALE GENOMIC DNA]</scope>
    <source>
        <strain evidence="1 2">SF5</strain>
    </source>
</reference>
<protein>
    <submittedName>
        <fullName evidence="1">Uncharacterized protein</fullName>
    </submittedName>
</protein>
<dbReference type="OrthoDB" id="121860at2759"/>
<accession>A0A976FN09</accession>
<proteinExistence type="predicted"/>
<dbReference type="RefSeq" id="XP_067819124.1">
    <property type="nucleotide sequence ID" value="XM_067967166.1"/>
</dbReference>